<dbReference type="PROSITE" id="PS50885">
    <property type="entry name" value="HAMP"/>
    <property type="match status" value="1"/>
</dbReference>
<dbReference type="Gene3D" id="1.10.287.950">
    <property type="entry name" value="Methyl-accepting chemotaxis protein"/>
    <property type="match status" value="1"/>
</dbReference>
<name>A0A4R3MVM2_9GAMM</name>
<dbReference type="GO" id="GO:0004888">
    <property type="term" value="F:transmembrane signaling receptor activity"/>
    <property type="evidence" value="ECO:0007669"/>
    <property type="project" value="InterPro"/>
</dbReference>
<sequence length="537" mass="57397">MATIKAKLLVNAAIITLAVILIVGIEFFYLETLQNLQHESATRAEDAQLALKASRVGLSLYQEIADAVINRDLNDTAQDWPENRDQSLKLLDDLMQAADTPEEDVWAKEAGQAASEIVAIFEGKLLPLLKTTTGISPEITALDAEIDHLVEVVADATVKMAESLRQESQTANQAFDHTVHRSMTMAIIVGLIGILLQLGMAGWLIRSIMRPLNAMIAMLTDMAQGEGDLTKRLDDRSQDEIAVASRLFNRFVEKLHGIVATLSQTTNLVASAATELMATAEQIAAGVEQVSAQVSSVATAGEEMSATSSEIARNCQMAADGSNQASQSANVGANVVNHTIQGMDRIANRVQETARAVENLGARSDQIGKIVGTIENIAKQTNLLALNAAIEAARAGEQGRGFAVVADEVRALAERTTAATHEIGEMIDAIQSETRVAVLSMKEGVSEVQQGTQEAGKSGQALQEILTQIDAVSMQINQVATAAEQQTATTGEISHNIHQITDAMHDTARGAHESATAANQLSQHAEDLMRLVGQFKL</sequence>
<keyword evidence="5" id="KW-1133">Transmembrane helix</keyword>
<evidence type="ECO:0000259" key="7">
    <source>
        <dbReference type="PROSITE" id="PS50885"/>
    </source>
</evidence>
<feature type="transmembrane region" description="Helical" evidence="5">
    <location>
        <begin position="12"/>
        <end position="30"/>
    </location>
</feature>
<comment type="caution">
    <text evidence="8">The sequence shown here is derived from an EMBL/GenBank/DDBJ whole genome shotgun (WGS) entry which is preliminary data.</text>
</comment>
<gene>
    <name evidence="8" type="ORF">EDC35_108163</name>
</gene>
<organism evidence="8 9">
    <name type="scientific">Thiobaca trueperi</name>
    <dbReference type="NCBI Taxonomy" id="127458"/>
    <lineage>
        <taxon>Bacteria</taxon>
        <taxon>Pseudomonadati</taxon>
        <taxon>Pseudomonadota</taxon>
        <taxon>Gammaproteobacteria</taxon>
        <taxon>Chromatiales</taxon>
        <taxon>Chromatiaceae</taxon>
        <taxon>Thiobaca</taxon>
    </lineage>
</organism>
<dbReference type="OrthoDB" id="9177152at2"/>
<dbReference type="InterPro" id="IPR004089">
    <property type="entry name" value="MCPsignal_dom"/>
</dbReference>
<proteinExistence type="inferred from homology"/>
<dbReference type="InterPro" id="IPR004090">
    <property type="entry name" value="Chemotax_Me-accpt_rcpt"/>
</dbReference>
<dbReference type="Pfam" id="PF00672">
    <property type="entry name" value="HAMP"/>
    <property type="match status" value="1"/>
</dbReference>
<dbReference type="RefSeq" id="WP_132978061.1">
    <property type="nucleotide sequence ID" value="NZ_SMAO01000008.1"/>
</dbReference>
<evidence type="ECO:0000313" key="8">
    <source>
        <dbReference type="EMBL" id="TCT19556.1"/>
    </source>
</evidence>
<keyword evidence="2 4" id="KW-0807">Transducer</keyword>
<dbReference type="GO" id="GO:0007165">
    <property type="term" value="P:signal transduction"/>
    <property type="evidence" value="ECO:0007669"/>
    <property type="project" value="UniProtKB-KW"/>
</dbReference>
<evidence type="ECO:0000259" key="6">
    <source>
        <dbReference type="PROSITE" id="PS50111"/>
    </source>
</evidence>
<dbReference type="Proteomes" id="UP000295717">
    <property type="component" value="Unassembled WGS sequence"/>
</dbReference>
<evidence type="ECO:0000256" key="3">
    <source>
        <dbReference type="ARBA" id="ARBA00029447"/>
    </source>
</evidence>
<evidence type="ECO:0000256" key="1">
    <source>
        <dbReference type="ARBA" id="ARBA00004370"/>
    </source>
</evidence>
<dbReference type="PANTHER" id="PTHR32089">
    <property type="entry name" value="METHYL-ACCEPTING CHEMOTAXIS PROTEIN MCPB"/>
    <property type="match status" value="1"/>
</dbReference>
<dbReference type="Pfam" id="PF00015">
    <property type="entry name" value="MCPsignal"/>
    <property type="match status" value="1"/>
</dbReference>
<dbReference type="AlphaFoldDB" id="A0A4R3MVM2"/>
<evidence type="ECO:0000256" key="4">
    <source>
        <dbReference type="PROSITE-ProRule" id="PRU00284"/>
    </source>
</evidence>
<reference evidence="8 9" key="1">
    <citation type="submission" date="2019-03" db="EMBL/GenBank/DDBJ databases">
        <title>Genomic Encyclopedia of Type Strains, Phase IV (KMG-IV): sequencing the most valuable type-strain genomes for metagenomic binning, comparative biology and taxonomic classification.</title>
        <authorList>
            <person name="Goeker M."/>
        </authorList>
    </citation>
    <scope>NUCLEOTIDE SEQUENCE [LARGE SCALE GENOMIC DNA]</scope>
    <source>
        <strain evidence="8 9">DSM 13587</strain>
    </source>
</reference>
<accession>A0A4R3MVM2</accession>
<feature type="domain" description="HAMP" evidence="7">
    <location>
        <begin position="206"/>
        <end position="260"/>
    </location>
</feature>
<feature type="domain" description="Methyl-accepting transducer" evidence="6">
    <location>
        <begin position="265"/>
        <end position="501"/>
    </location>
</feature>
<keyword evidence="9" id="KW-1185">Reference proteome</keyword>
<keyword evidence="5" id="KW-0472">Membrane</keyword>
<dbReference type="SUPFAM" id="SSF58104">
    <property type="entry name" value="Methyl-accepting chemotaxis protein (MCP) signaling domain"/>
    <property type="match status" value="1"/>
</dbReference>
<dbReference type="SMART" id="SM00304">
    <property type="entry name" value="HAMP"/>
    <property type="match status" value="1"/>
</dbReference>
<comment type="subcellular location">
    <subcellularLocation>
        <location evidence="1">Membrane</location>
    </subcellularLocation>
</comment>
<keyword evidence="5" id="KW-0812">Transmembrane</keyword>
<dbReference type="GO" id="GO:0016020">
    <property type="term" value="C:membrane"/>
    <property type="evidence" value="ECO:0007669"/>
    <property type="project" value="UniProtKB-SubCell"/>
</dbReference>
<dbReference type="EMBL" id="SMAO01000008">
    <property type="protein sequence ID" value="TCT19556.1"/>
    <property type="molecule type" value="Genomic_DNA"/>
</dbReference>
<dbReference type="CDD" id="cd11386">
    <property type="entry name" value="MCP_signal"/>
    <property type="match status" value="1"/>
</dbReference>
<comment type="similarity">
    <text evidence="3">Belongs to the methyl-accepting chemotaxis (MCP) protein family.</text>
</comment>
<dbReference type="PANTHER" id="PTHR32089:SF112">
    <property type="entry name" value="LYSOZYME-LIKE PROTEIN-RELATED"/>
    <property type="match status" value="1"/>
</dbReference>
<protein>
    <submittedName>
        <fullName evidence="8">Methyl-accepting chemotaxis protein</fullName>
    </submittedName>
</protein>
<evidence type="ECO:0000256" key="5">
    <source>
        <dbReference type="SAM" id="Phobius"/>
    </source>
</evidence>
<dbReference type="SMART" id="SM00283">
    <property type="entry name" value="MA"/>
    <property type="match status" value="1"/>
</dbReference>
<dbReference type="CDD" id="cd06225">
    <property type="entry name" value="HAMP"/>
    <property type="match status" value="1"/>
</dbReference>
<dbReference type="FunFam" id="1.10.287.950:FF:000001">
    <property type="entry name" value="Methyl-accepting chemotaxis sensory transducer"/>
    <property type="match status" value="1"/>
</dbReference>
<feature type="transmembrane region" description="Helical" evidence="5">
    <location>
        <begin position="183"/>
        <end position="205"/>
    </location>
</feature>
<evidence type="ECO:0000313" key="9">
    <source>
        <dbReference type="Proteomes" id="UP000295717"/>
    </source>
</evidence>
<dbReference type="GO" id="GO:0006935">
    <property type="term" value="P:chemotaxis"/>
    <property type="evidence" value="ECO:0007669"/>
    <property type="project" value="InterPro"/>
</dbReference>
<dbReference type="PROSITE" id="PS50111">
    <property type="entry name" value="CHEMOTAXIS_TRANSDUC_2"/>
    <property type="match status" value="1"/>
</dbReference>
<evidence type="ECO:0000256" key="2">
    <source>
        <dbReference type="ARBA" id="ARBA00023224"/>
    </source>
</evidence>
<dbReference type="InterPro" id="IPR003660">
    <property type="entry name" value="HAMP_dom"/>
</dbReference>
<dbReference type="PRINTS" id="PR00260">
    <property type="entry name" value="CHEMTRNSDUCR"/>
</dbReference>